<gene>
    <name evidence="7" type="primary">murD</name>
    <name evidence="11" type="ORF">UU34_C0001G0067</name>
</gene>
<evidence type="ECO:0000256" key="2">
    <source>
        <dbReference type="ARBA" id="ARBA00004752"/>
    </source>
</evidence>
<keyword evidence="6 7" id="KW-0067">ATP-binding</keyword>
<evidence type="ECO:0000256" key="1">
    <source>
        <dbReference type="ARBA" id="ARBA00004496"/>
    </source>
</evidence>
<dbReference type="SUPFAM" id="SSF53623">
    <property type="entry name" value="MurD-like peptide ligases, catalytic domain"/>
    <property type="match status" value="1"/>
</dbReference>
<dbReference type="InterPro" id="IPR036615">
    <property type="entry name" value="Mur_ligase_C_dom_sf"/>
</dbReference>
<evidence type="ECO:0000313" key="12">
    <source>
        <dbReference type="Proteomes" id="UP000034854"/>
    </source>
</evidence>
<sequence length="451" mass="50260">MIIKKNIAIFGFGTEGVSAANFLGNNNRISIFDDKDQESIDKLTFKKLKVKNVEFYFSGKRPQDEKFENVIRSPGVRPNHPNLEFYKKKGAKLTSATNIFFENCPAKIIGVTGTKGKGTTSTLIYEIVRQENKNVFLAGNIGTPALEILPKLDKNSIVILELSSFQLTDLKFSPHIAVVLMITSEHLDWHQDQREYQQAKESIVKFQTSRDFAVINEDFETSKQLAKLTKAKIYYFSTHSKANGVFLENGEIISNVIGRENLININKILLAGKHNLQNACAAALVSKILNISNQSISNVLSTFKGLKHRLQLIKEVKGVKYYNDSYSTIPETTIAAIEALTGPKILILGGSSKKSDFTVLSERIVSNRKIKAIILIGKEAQRIKKSLQTAGSFRGESIENLSNMKDIVKSAQDIAQKGDSIILSPACASFDMFANYEDRGQQFSDCVFKIK</sequence>
<accession>A0A0G0WUE9</accession>
<keyword evidence="4 7" id="KW-0436">Ligase</keyword>
<dbReference type="InterPro" id="IPR004101">
    <property type="entry name" value="Mur_ligase_C"/>
</dbReference>
<evidence type="ECO:0000256" key="8">
    <source>
        <dbReference type="RuleBase" id="RU003664"/>
    </source>
</evidence>
<dbReference type="GO" id="GO:0008764">
    <property type="term" value="F:UDP-N-acetylmuramoylalanine-D-glutamate ligase activity"/>
    <property type="evidence" value="ECO:0007669"/>
    <property type="project" value="UniProtKB-UniRule"/>
</dbReference>
<dbReference type="PANTHER" id="PTHR43692:SF1">
    <property type="entry name" value="UDP-N-ACETYLMURAMOYLALANINE--D-GLUTAMATE LIGASE"/>
    <property type="match status" value="1"/>
</dbReference>
<keyword evidence="7 8" id="KW-0131">Cell cycle</keyword>
<evidence type="ECO:0000256" key="3">
    <source>
        <dbReference type="ARBA" id="ARBA00022490"/>
    </source>
</evidence>
<feature type="binding site" evidence="7">
    <location>
        <begin position="113"/>
        <end position="119"/>
    </location>
    <ligand>
        <name>ATP</name>
        <dbReference type="ChEBI" id="CHEBI:30616"/>
    </ligand>
</feature>
<proteinExistence type="inferred from homology"/>
<dbReference type="Proteomes" id="UP000034854">
    <property type="component" value="Unassembled WGS sequence"/>
</dbReference>
<dbReference type="HAMAP" id="MF_00639">
    <property type="entry name" value="MurD"/>
    <property type="match status" value="1"/>
</dbReference>
<organism evidence="11 12">
    <name type="scientific">Candidatus Curtissbacteria bacterium GW2011_GWA1_41_11</name>
    <dbReference type="NCBI Taxonomy" id="1618409"/>
    <lineage>
        <taxon>Bacteria</taxon>
        <taxon>Candidatus Curtissiibacteriota</taxon>
    </lineage>
</organism>
<evidence type="ECO:0000259" key="9">
    <source>
        <dbReference type="Pfam" id="PF02875"/>
    </source>
</evidence>
<dbReference type="SUPFAM" id="SSF51984">
    <property type="entry name" value="MurCD N-terminal domain"/>
    <property type="match status" value="1"/>
</dbReference>
<evidence type="ECO:0000313" key="11">
    <source>
        <dbReference type="EMBL" id="KKR88070.1"/>
    </source>
</evidence>
<comment type="pathway">
    <text evidence="2 7 8">Cell wall biogenesis; peptidoglycan biosynthesis.</text>
</comment>
<dbReference type="GO" id="GO:0008360">
    <property type="term" value="P:regulation of cell shape"/>
    <property type="evidence" value="ECO:0007669"/>
    <property type="project" value="UniProtKB-KW"/>
</dbReference>
<dbReference type="InterPro" id="IPR005762">
    <property type="entry name" value="MurD"/>
</dbReference>
<dbReference type="GO" id="GO:0071555">
    <property type="term" value="P:cell wall organization"/>
    <property type="evidence" value="ECO:0007669"/>
    <property type="project" value="UniProtKB-KW"/>
</dbReference>
<dbReference type="PATRIC" id="fig|1618409.3.peg.69"/>
<dbReference type="PANTHER" id="PTHR43692">
    <property type="entry name" value="UDP-N-ACETYLMURAMOYLALANINE--D-GLUTAMATE LIGASE"/>
    <property type="match status" value="1"/>
</dbReference>
<comment type="similarity">
    <text evidence="7">Belongs to the MurCDEF family.</text>
</comment>
<keyword evidence="7 8" id="KW-0132">Cell division</keyword>
<dbReference type="Gene3D" id="3.90.190.20">
    <property type="entry name" value="Mur ligase, C-terminal domain"/>
    <property type="match status" value="1"/>
</dbReference>
<dbReference type="EMBL" id="LCAG01000001">
    <property type="protein sequence ID" value="KKR88070.1"/>
    <property type="molecule type" value="Genomic_DNA"/>
</dbReference>
<comment type="caution">
    <text evidence="11">The sequence shown here is derived from an EMBL/GenBank/DDBJ whole genome shotgun (WGS) entry which is preliminary data.</text>
</comment>
<dbReference type="NCBIfam" id="TIGR01087">
    <property type="entry name" value="murD"/>
    <property type="match status" value="1"/>
</dbReference>
<comment type="function">
    <text evidence="7 8">Cell wall formation. Catalyzes the addition of glutamate to the nucleotide precursor UDP-N-acetylmuramoyl-L-alanine (UMA).</text>
</comment>
<comment type="catalytic activity">
    <reaction evidence="7 8">
        <text>UDP-N-acetyl-alpha-D-muramoyl-L-alanine + D-glutamate + ATP = UDP-N-acetyl-alpha-D-muramoyl-L-alanyl-D-glutamate + ADP + phosphate + H(+)</text>
        <dbReference type="Rhea" id="RHEA:16429"/>
        <dbReference type="ChEBI" id="CHEBI:15378"/>
        <dbReference type="ChEBI" id="CHEBI:29986"/>
        <dbReference type="ChEBI" id="CHEBI:30616"/>
        <dbReference type="ChEBI" id="CHEBI:43474"/>
        <dbReference type="ChEBI" id="CHEBI:83898"/>
        <dbReference type="ChEBI" id="CHEBI:83900"/>
        <dbReference type="ChEBI" id="CHEBI:456216"/>
        <dbReference type="EC" id="6.3.2.9"/>
    </reaction>
</comment>
<dbReference type="InterPro" id="IPR013221">
    <property type="entry name" value="Mur_ligase_cen"/>
</dbReference>
<evidence type="ECO:0000256" key="6">
    <source>
        <dbReference type="ARBA" id="ARBA00022840"/>
    </source>
</evidence>
<evidence type="ECO:0000256" key="5">
    <source>
        <dbReference type="ARBA" id="ARBA00022741"/>
    </source>
</evidence>
<keyword evidence="5 7" id="KW-0547">Nucleotide-binding</keyword>
<dbReference type="UniPathway" id="UPA00219"/>
<dbReference type="InterPro" id="IPR036565">
    <property type="entry name" value="Mur-like_cat_sf"/>
</dbReference>
<dbReference type="GO" id="GO:0009252">
    <property type="term" value="P:peptidoglycan biosynthetic process"/>
    <property type="evidence" value="ECO:0007669"/>
    <property type="project" value="UniProtKB-UniRule"/>
</dbReference>
<evidence type="ECO:0000256" key="4">
    <source>
        <dbReference type="ARBA" id="ARBA00022598"/>
    </source>
</evidence>
<dbReference type="Gene3D" id="3.40.50.720">
    <property type="entry name" value="NAD(P)-binding Rossmann-like Domain"/>
    <property type="match status" value="1"/>
</dbReference>
<keyword evidence="7 8" id="KW-0133">Cell shape</keyword>
<dbReference type="SUPFAM" id="SSF53244">
    <property type="entry name" value="MurD-like peptide ligases, peptide-binding domain"/>
    <property type="match status" value="1"/>
</dbReference>
<dbReference type="Pfam" id="PF02875">
    <property type="entry name" value="Mur_ligase_C"/>
    <property type="match status" value="1"/>
</dbReference>
<dbReference type="GO" id="GO:0005737">
    <property type="term" value="C:cytoplasm"/>
    <property type="evidence" value="ECO:0007669"/>
    <property type="project" value="UniProtKB-SubCell"/>
</dbReference>
<dbReference type="AlphaFoldDB" id="A0A0G0WUE9"/>
<keyword evidence="7 8" id="KW-0573">Peptidoglycan synthesis</keyword>
<feature type="domain" description="Mur ligase C-terminal" evidence="9">
    <location>
        <begin position="308"/>
        <end position="427"/>
    </location>
</feature>
<dbReference type="Pfam" id="PF08245">
    <property type="entry name" value="Mur_ligase_M"/>
    <property type="match status" value="1"/>
</dbReference>
<keyword evidence="7 8" id="KW-0961">Cell wall biogenesis/degradation</keyword>
<keyword evidence="3 7" id="KW-0963">Cytoplasm</keyword>
<protein>
    <recommendedName>
        <fullName evidence="7 8">UDP-N-acetylmuramoylalanine--D-glutamate ligase</fullName>
        <ecNumber evidence="7 8">6.3.2.9</ecNumber>
    </recommendedName>
    <alternativeName>
        <fullName evidence="7">D-glutamic acid-adding enzyme</fullName>
    </alternativeName>
    <alternativeName>
        <fullName evidence="7">UDP-N-acetylmuramoyl-L-alanyl-D-glutamate synthetase</fullName>
    </alternativeName>
</protein>
<dbReference type="EC" id="6.3.2.9" evidence="7 8"/>
<evidence type="ECO:0000259" key="10">
    <source>
        <dbReference type="Pfam" id="PF08245"/>
    </source>
</evidence>
<comment type="subcellular location">
    <subcellularLocation>
        <location evidence="1 7 8">Cytoplasm</location>
    </subcellularLocation>
</comment>
<dbReference type="GO" id="GO:0051301">
    <property type="term" value="P:cell division"/>
    <property type="evidence" value="ECO:0007669"/>
    <property type="project" value="UniProtKB-KW"/>
</dbReference>
<reference evidence="11 12" key="1">
    <citation type="journal article" date="2015" name="Nature">
        <title>rRNA introns, odd ribosomes, and small enigmatic genomes across a large radiation of phyla.</title>
        <authorList>
            <person name="Brown C.T."/>
            <person name="Hug L.A."/>
            <person name="Thomas B.C."/>
            <person name="Sharon I."/>
            <person name="Castelle C.J."/>
            <person name="Singh A."/>
            <person name="Wilkins M.J."/>
            <person name="Williams K.H."/>
            <person name="Banfield J.F."/>
        </authorList>
    </citation>
    <scope>NUCLEOTIDE SEQUENCE [LARGE SCALE GENOMIC DNA]</scope>
</reference>
<name>A0A0G0WUE9_9BACT</name>
<feature type="domain" description="Mur ligase central" evidence="10">
    <location>
        <begin position="111"/>
        <end position="285"/>
    </location>
</feature>
<dbReference type="GO" id="GO:0005524">
    <property type="term" value="F:ATP binding"/>
    <property type="evidence" value="ECO:0007669"/>
    <property type="project" value="UniProtKB-UniRule"/>
</dbReference>
<dbReference type="Gene3D" id="3.40.1190.10">
    <property type="entry name" value="Mur-like, catalytic domain"/>
    <property type="match status" value="1"/>
</dbReference>
<evidence type="ECO:0000256" key="7">
    <source>
        <dbReference type="HAMAP-Rule" id="MF_00639"/>
    </source>
</evidence>